<evidence type="ECO:0000313" key="3">
    <source>
        <dbReference type="Proteomes" id="UP000322822"/>
    </source>
</evidence>
<protein>
    <submittedName>
        <fullName evidence="2">Carboxymuconolactone decarboxylase family protein</fullName>
    </submittedName>
</protein>
<dbReference type="InterPro" id="IPR004675">
    <property type="entry name" value="AhpD_core"/>
</dbReference>
<dbReference type="Pfam" id="PF02627">
    <property type="entry name" value="CMD"/>
    <property type="match status" value="1"/>
</dbReference>
<dbReference type="EMBL" id="CP044065">
    <property type="protein sequence ID" value="QET01541.1"/>
    <property type="molecule type" value="Genomic_DNA"/>
</dbReference>
<dbReference type="SUPFAM" id="SSF69118">
    <property type="entry name" value="AhpD-like"/>
    <property type="match status" value="1"/>
</dbReference>
<name>A0A5P2H109_9BURK</name>
<sequence length="181" mass="19184">MMSRLQTIAVTEATGQTAELFTAIKKAVGKVPNAYATIGTNAPAVLANALGTGQVLKQGTLSARELEAINLSVSEVSECDYCLAAHTLTGKMSGYTVEQTQQLRRGSFPDDARIDALVHFAVEIVSTRGTVPAATVERVKAAGYDDRQIVEAIQAISAILFTNMINRVNDTTLDFPAAPAI</sequence>
<evidence type="ECO:0000259" key="1">
    <source>
        <dbReference type="Pfam" id="PF02627"/>
    </source>
</evidence>
<dbReference type="OrthoDB" id="3667834at2"/>
<reference evidence="2 3" key="1">
    <citation type="submission" date="2019-09" db="EMBL/GenBank/DDBJ databases">
        <title>FDA dAtabase for Regulatory Grade micrObial Sequences (FDA-ARGOS): Supporting development and validation of Infectious Disease Dx tests.</title>
        <authorList>
            <person name="Sciortino C."/>
            <person name="Tallon L."/>
            <person name="Sadzewicz L."/>
            <person name="Vavikolanu K."/>
            <person name="Mehta A."/>
            <person name="Aluvathingal J."/>
            <person name="Nadendla S."/>
            <person name="Nandy P."/>
            <person name="Geyer C."/>
            <person name="Yan Y."/>
            <person name="Sichtig H."/>
        </authorList>
    </citation>
    <scope>NUCLEOTIDE SEQUENCE [LARGE SCALE GENOMIC DNA]</scope>
    <source>
        <strain evidence="2 3">FDAARGOS_664</strain>
    </source>
</reference>
<dbReference type="AlphaFoldDB" id="A0A5P2H109"/>
<dbReference type="InterPro" id="IPR003779">
    <property type="entry name" value="CMD-like"/>
</dbReference>
<dbReference type="Proteomes" id="UP000322822">
    <property type="component" value="Chromosome 1"/>
</dbReference>
<accession>A0A5P2H109</accession>
<dbReference type="GO" id="GO:0051920">
    <property type="term" value="F:peroxiredoxin activity"/>
    <property type="evidence" value="ECO:0007669"/>
    <property type="project" value="InterPro"/>
</dbReference>
<gene>
    <name evidence="2" type="ORF">FOB72_05465</name>
</gene>
<dbReference type="Gene3D" id="1.20.1290.10">
    <property type="entry name" value="AhpD-like"/>
    <property type="match status" value="1"/>
</dbReference>
<organism evidence="2 3">
    <name type="scientific">Cupriavidus pauculus</name>
    <dbReference type="NCBI Taxonomy" id="82633"/>
    <lineage>
        <taxon>Bacteria</taxon>
        <taxon>Pseudomonadati</taxon>
        <taxon>Pseudomonadota</taxon>
        <taxon>Betaproteobacteria</taxon>
        <taxon>Burkholderiales</taxon>
        <taxon>Burkholderiaceae</taxon>
        <taxon>Cupriavidus</taxon>
    </lineage>
</organism>
<proteinExistence type="predicted"/>
<dbReference type="PANTHER" id="PTHR35446">
    <property type="entry name" value="SI:CH211-175M2.5"/>
    <property type="match status" value="1"/>
</dbReference>
<feature type="domain" description="Carboxymuconolactone decarboxylase-like" evidence="1">
    <location>
        <begin position="51"/>
        <end position="107"/>
    </location>
</feature>
<dbReference type="InterPro" id="IPR029032">
    <property type="entry name" value="AhpD-like"/>
</dbReference>
<dbReference type="NCBIfam" id="TIGR00778">
    <property type="entry name" value="ahpD_dom"/>
    <property type="match status" value="1"/>
</dbReference>
<evidence type="ECO:0000313" key="2">
    <source>
        <dbReference type="EMBL" id="QET01541.1"/>
    </source>
</evidence>
<dbReference type="PANTHER" id="PTHR35446:SF3">
    <property type="entry name" value="CMD DOMAIN-CONTAINING PROTEIN"/>
    <property type="match status" value="1"/>
</dbReference>